<feature type="non-terminal residue" evidence="1">
    <location>
        <position position="1"/>
    </location>
</feature>
<dbReference type="AlphaFoldDB" id="A0A9N9F2F6"/>
<evidence type="ECO:0000313" key="2">
    <source>
        <dbReference type="Proteomes" id="UP000789342"/>
    </source>
</evidence>
<dbReference type="Proteomes" id="UP000789342">
    <property type="component" value="Unassembled WGS sequence"/>
</dbReference>
<proteinExistence type="predicted"/>
<sequence length="45" mass="5251">WATPHESHRLPSDYHVSHLISFGPQQNSFLFSQAVRPNKTIRIIH</sequence>
<reference evidence="1" key="1">
    <citation type="submission" date="2021-06" db="EMBL/GenBank/DDBJ databases">
        <authorList>
            <person name="Kallberg Y."/>
            <person name="Tangrot J."/>
            <person name="Rosling A."/>
        </authorList>
    </citation>
    <scope>NUCLEOTIDE SEQUENCE</scope>
    <source>
        <strain evidence="1">CL551</strain>
    </source>
</reference>
<dbReference type="EMBL" id="CAJVPV010001690">
    <property type="protein sequence ID" value="CAG8505274.1"/>
    <property type="molecule type" value="Genomic_DNA"/>
</dbReference>
<comment type="caution">
    <text evidence="1">The sequence shown here is derived from an EMBL/GenBank/DDBJ whole genome shotgun (WGS) entry which is preliminary data.</text>
</comment>
<accession>A0A9N9F2F6</accession>
<keyword evidence="2" id="KW-1185">Reference proteome</keyword>
<gene>
    <name evidence="1" type="ORF">AMORRO_LOCUS3454</name>
</gene>
<evidence type="ECO:0000313" key="1">
    <source>
        <dbReference type="EMBL" id="CAG8505274.1"/>
    </source>
</evidence>
<name>A0A9N9F2F6_9GLOM</name>
<protein>
    <submittedName>
        <fullName evidence="1">9720_t:CDS:1</fullName>
    </submittedName>
</protein>
<organism evidence="1 2">
    <name type="scientific">Acaulospora morrowiae</name>
    <dbReference type="NCBI Taxonomy" id="94023"/>
    <lineage>
        <taxon>Eukaryota</taxon>
        <taxon>Fungi</taxon>
        <taxon>Fungi incertae sedis</taxon>
        <taxon>Mucoromycota</taxon>
        <taxon>Glomeromycotina</taxon>
        <taxon>Glomeromycetes</taxon>
        <taxon>Diversisporales</taxon>
        <taxon>Acaulosporaceae</taxon>
        <taxon>Acaulospora</taxon>
    </lineage>
</organism>